<evidence type="ECO:0000256" key="6">
    <source>
        <dbReference type="SAM" id="MobiDB-lite"/>
    </source>
</evidence>
<feature type="compositionally biased region" description="Basic and acidic residues" evidence="6">
    <location>
        <begin position="964"/>
        <end position="984"/>
    </location>
</feature>
<feature type="compositionally biased region" description="Basic and acidic residues" evidence="6">
    <location>
        <begin position="992"/>
        <end position="1004"/>
    </location>
</feature>
<evidence type="ECO:0000256" key="2">
    <source>
        <dbReference type="ARBA" id="ARBA00022833"/>
    </source>
</evidence>
<feature type="region of interest" description="Disordered" evidence="6">
    <location>
        <begin position="811"/>
        <end position="833"/>
    </location>
</feature>
<evidence type="ECO:0000256" key="3">
    <source>
        <dbReference type="ARBA" id="ARBA00023038"/>
    </source>
</evidence>
<evidence type="ECO:0000256" key="4">
    <source>
        <dbReference type="PROSITE-ProRule" id="PRU00125"/>
    </source>
</evidence>
<dbReference type="PANTHER" id="PTHR46767:SF1">
    <property type="entry name" value="LIM DOMAIN ONLY PROTEIN 7"/>
    <property type="match status" value="1"/>
</dbReference>
<organism evidence="10 11">
    <name type="scientific">Neophocaena asiaeorientalis asiaeorientalis</name>
    <name type="common">Yangtze finless porpoise</name>
    <name type="synonym">Neophocaena phocaenoides subsp. asiaeorientalis</name>
    <dbReference type="NCBI Taxonomy" id="1706337"/>
    <lineage>
        <taxon>Eukaryota</taxon>
        <taxon>Metazoa</taxon>
        <taxon>Chordata</taxon>
        <taxon>Craniata</taxon>
        <taxon>Vertebrata</taxon>
        <taxon>Euteleostomi</taxon>
        <taxon>Mammalia</taxon>
        <taxon>Eutheria</taxon>
        <taxon>Laurasiatheria</taxon>
        <taxon>Artiodactyla</taxon>
        <taxon>Whippomorpha</taxon>
        <taxon>Cetacea</taxon>
        <taxon>Odontoceti</taxon>
        <taxon>Phocoenidae</taxon>
        <taxon>Neophocaena</taxon>
    </lineage>
</organism>
<keyword evidence="1 4" id="KW-0479">Metal-binding</keyword>
<dbReference type="Gene3D" id="1.10.418.10">
    <property type="entry name" value="Calponin-like domain"/>
    <property type="match status" value="1"/>
</dbReference>
<dbReference type="Pfam" id="PF00595">
    <property type="entry name" value="PDZ"/>
    <property type="match status" value="1"/>
</dbReference>
<evidence type="ECO:0000256" key="1">
    <source>
        <dbReference type="ARBA" id="ARBA00022723"/>
    </source>
</evidence>
<feature type="compositionally biased region" description="Polar residues" evidence="6">
    <location>
        <begin position="570"/>
        <end position="588"/>
    </location>
</feature>
<dbReference type="GO" id="GO:0046872">
    <property type="term" value="F:metal ion binding"/>
    <property type="evidence" value="ECO:0007669"/>
    <property type="project" value="UniProtKB-KW"/>
</dbReference>
<feature type="coiled-coil region" evidence="5">
    <location>
        <begin position="888"/>
        <end position="926"/>
    </location>
</feature>
<feature type="compositionally biased region" description="Basic and acidic residues" evidence="6">
    <location>
        <begin position="373"/>
        <end position="414"/>
    </location>
</feature>
<dbReference type="Gene3D" id="2.10.110.10">
    <property type="entry name" value="Cysteine Rich Protein"/>
    <property type="match status" value="1"/>
</dbReference>
<evidence type="ECO:0000259" key="8">
    <source>
        <dbReference type="PROSITE" id="PS50023"/>
    </source>
</evidence>
<protein>
    <submittedName>
        <fullName evidence="11">LIM domain only protein 7 isoform X7</fullName>
    </submittedName>
</protein>
<dbReference type="PROSITE" id="PS00478">
    <property type="entry name" value="LIM_DOMAIN_1"/>
    <property type="match status" value="1"/>
</dbReference>
<dbReference type="GO" id="GO:0023051">
    <property type="term" value="P:regulation of signaling"/>
    <property type="evidence" value="ECO:0007669"/>
    <property type="project" value="InterPro"/>
</dbReference>
<dbReference type="PANTHER" id="PTHR46767">
    <property type="entry name" value="LIM DOMAIN ONLY PROTEIN 7"/>
    <property type="match status" value="1"/>
</dbReference>
<dbReference type="SMART" id="SM00228">
    <property type="entry name" value="PDZ"/>
    <property type="match status" value="1"/>
</dbReference>
<dbReference type="GO" id="GO:0080090">
    <property type="term" value="P:regulation of primary metabolic process"/>
    <property type="evidence" value="ECO:0007669"/>
    <property type="project" value="UniProtKB-ARBA"/>
</dbReference>
<dbReference type="GeneID" id="112405527"/>
<feature type="region of interest" description="Disordered" evidence="6">
    <location>
        <begin position="1155"/>
        <end position="1218"/>
    </location>
</feature>
<dbReference type="InterPro" id="IPR003096">
    <property type="entry name" value="SM22_calponin"/>
</dbReference>
<dbReference type="Pfam" id="PF00412">
    <property type="entry name" value="LIM"/>
    <property type="match status" value="1"/>
</dbReference>
<feature type="compositionally biased region" description="Basic and acidic residues" evidence="6">
    <location>
        <begin position="1013"/>
        <end position="1026"/>
    </location>
</feature>
<dbReference type="Pfam" id="PF00307">
    <property type="entry name" value="CH"/>
    <property type="match status" value="1"/>
</dbReference>
<dbReference type="Proteomes" id="UP000252040">
    <property type="component" value="Unplaced"/>
</dbReference>
<dbReference type="PRINTS" id="PR00888">
    <property type="entry name" value="SM22CALPONIN"/>
</dbReference>
<dbReference type="RefSeq" id="XP_024609726.1">
    <property type="nucleotide sequence ID" value="XM_024753958.1"/>
</dbReference>
<proteinExistence type="predicted"/>
<gene>
    <name evidence="11" type="primary">LMO7</name>
</gene>
<dbReference type="InterPro" id="IPR001781">
    <property type="entry name" value="Znf_LIM"/>
</dbReference>
<feature type="compositionally biased region" description="Polar residues" evidence="6">
    <location>
        <begin position="647"/>
        <end position="659"/>
    </location>
</feature>
<dbReference type="FunFam" id="2.10.110.10:FF:000041">
    <property type="entry name" value="LIM and calponin homology domains 1"/>
    <property type="match status" value="1"/>
</dbReference>
<feature type="region of interest" description="Disordered" evidence="6">
    <location>
        <begin position="373"/>
        <end position="659"/>
    </location>
</feature>
<dbReference type="InterPro" id="IPR001715">
    <property type="entry name" value="CH_dom"/>
</dbReference>
<evidence type="ECO:0000256" key="5">
    <source>
        <dbReference type="SAM" id="Coils"/>
    </source>
</evidence>
<dbReference type="CDD" id="cd21277">
    <property type="entry name" value="CH_LMO7"/>
    <property type="match status" value="1"/>
</dbReference>
<keyword evidence="5" id="KW-0175">Coiled coil</keyword>
<feature type="domain" description="Calponin-homology (CH)" evidence="7">
    <location>
        <begin position="22"/>
        <end position="139"/>
    </location>
</feature>
<dbReference type="CDD" id="cd08368">
    <property type="entry name" value="LIM"/>
    <property type="match status" value="1"/>
</dbReference>
<name>A0A341C4I1_NEOAA</name>
<evidence type="ECO:0000313" key="10">
    <source>
        <dbReference type="Proteomes" id="UP000252040"/>
    </source>
</evidence>
<dbReference type="Gene3D" id="2.30.42.10">
    <property type="match status" value="1"/>
</dbReference>
<reference evidence="11" key="1">
    <citation type="submission" date="2025-08" db="UniProtKB">
        <authorList>
            <consortium name="RefSeq"/>
        </authorList>
    </citation>
    <scope>IDENTIFICATION</scope>
    <source>
        <tissue evidence="11">Meat</tissue>
    </source>
</reference>
<dbReference type="InterPro" id="IPR001478">
    <property type="entry name" value="PDZ"/>
</dbReference>
<feature type="domain" description="LIM zinc-binding" evidence="8">
    <location>
        <begin position="1223"/>
        <end position="1289"/>
    </location>
</feature>
<feature type="region of interest" description="Disordered" evidence="6">
    <location>
        <begin position="850"/>
        <end position="878"/>
    </location>
</feature>
<feature type="region of interest" description="Disordered" evidence="6">
    <location>
        <begin position="270"/>
        <end position="295"/>
    </location>
</feature>
<keyword evidence="10" id="KW-1185">Reference proteome</keyword>
<keyword evidence="2 4" id="KW-0862">Zinc</keyword>
<dbReference type="PROSITE" id="PS50021">
    <property type="entry name" value="CH"/>
    <property type="match status" value="1"/>
</dbReference>
<feature type="compositionally biased region" description="Polar residues" evidence="6">
    <location>
        <begin position="499"/>
        <end position="524"/>
    </location>
</feature>
<dbReference type="FunFam" id="1.10.418.10:FF:000038">
    <property type="entry name" value="LIM and calponin homology domains-containing protein 1"/>
    <property type="match status" value="1"/>
</dbReference>
<dbReference type="PROSITE" id="PS50023">
    <property type="entry name" value="LIM_DOMAIN_2"/>
    <property type="match status" value="1"/>
</dbReference>
<dbReference type="GO" id="GO:0030155">
    <property type="term" value="P:regulation of cell adhesion"/>
    <property type="evidence" value="ECO:0007669"/>
    <property type="project" value="InterPro"/>
</dbReference>
<dbReference type="InterPro" id="IPR031865">
    <property type="entry name" value="DUF4757"/>
</dbReference>
<feature type="compositionally biased region" description="Basic and acidic residues" evidence="6">
    <location>
        <begin position="815"/>
        <end position="826"/>
    </location>
</feature>
<dbReference type="InterPro" id="IPR036034">
    <property type="entry name" value="PDZ_sf"/>
</dbReference>
<keyword evidence="3 4" id="KW-0440">LIM domain</keyword>
<feature type="region of interest" description="Disordered" evidence="6">
    <location>
        <begin position="933"/>
        <end position="1085"/>
    </location>
</feature>
<dbReference type="SMART" id="SM00033">
    <property type="entry name" value="CH"/>
    <property type="match status" value="1"/>
</dbReference>
<evidence type="ECO:0000259" key="7">
    <source>
        <dbReference type="PROSITE" id="PS50021"/>
    </source>
</evidence>
<dbReference type="SUPFAM" id="SSF50156">
    <property type="entry name" value="PDZ domain-like"/>
    <property type="match status" value="1"/>
</dbReference>
<evidence type="ECO:0000313" key="11">
    <source>
        <dbReference type="RefSeq" id="XP_024609726.1"/>
    </source>
</evidence>
<dbReference type="GO" id="GO:0010604">
    <property type="term" value="P:positive regulation of macromolecule metabolic process"/>
    <property type="evidence" value="ECO:0007669"/>
    <property type="project" value="UniProtKB-ARBA"/>
</dbReference>
<accession>A0A341C4I1</accession>
<dbReference type="CTD" id="4008"/>
<feature type="domain" description="PDZ" evidence="9">
    <location>
        <begin position="664"/>
        <end position="745"/>
    </location>
</feature>
<dbReference type="InterPro" id="IPR036872">
    <property type="entry name" value="CH_dom_sf"/>
</dbReference>
<dbReference type="InterPro" id="IPR029978">
    <property type="entry name" value="LMO-7"/>
</dbReference>
<feature type="compositionally biased region" description="Polar residues" evidence="6">
    <location>
        <begin position="540"/>
        <end position="551"/>
    </location>
</feature>
<dbReference type="Pfam" id="PF15949">
    <property type="entry name" value="DUF4757"/>
    <property type="match status" value="1"/>
</dbReference>
<dbReference type="SMART" id="SM00132">
    <property type="entry name" value="LIM"/>
    <property type="match status" value="1"/>
</dbReference>
<dbReference type="SUPFAM" id="SSF47576">
    <property type="entry name" value="Calponin-homology domain, CH-domain"/>
    <property type="match status" value="1"/>
</dbReference>
<evidence type="ECO:0000259" key="9">
    <source>
        <dbReference type="PROSITE" id="PS50106"/>
    </source>
</evidence>
<feature type="compositionally biased region" description="Low complexity" evidence="6">
    <location>
        <begin position="610"/>
        <end position="640"/>
    </location>
</feature>
<feature type="compositionally biased region" description="Basic and acidic residues" evidence="6">
    <location>
        <begin position="450"/>
        <end position="459"/>
    </location>
</feature>
<dbReference type="PROSITE" id="PS50106">
    <property type="entry name" value="PDZ"/>
    <property type="match status" value="1"/>
</dbReference>
<sequence>MSLSPPLPLVLEVMEEAEADCALAFAEAQRWVEAVTEKNFETKDFRASLENGVLLCDLINKLKPGVIKKINRLSTPIAGLDNINVFLKACEQIGLKEAQLFHPGDLQDLSNRVTVKQEETDRRVKNVLITLYWLGRKAQSNPYYNGPYLNLKAFENLLGQALTKALEESSFLKRSGRDSGYGDIWCAERGEFLAPPGNYKREDSFESLDSLGSRSFTSCSSDITLRGAREGCESDTDSEFTFKMQDHNKDDMSYRRISAVEPKSALPFNRFLPNKGRQPSYVPAPLRKKKLDKNEDNRRTWASPVCIEADGTFPRLFQKIYGENGSKSTSDVSAEDAQNLRQLRYEEMQKIKSQLKEQDQKWQDDLAKWKDRRKSYTSDLQKKKEEREEIEKQSLEKSERRSKTFNEMLQDRESPNQMSTMTSRRKLYSSDDGVNEEKLPPMLTMSEVRSQSERVEEKGTTYPTEIPKQDSTAFAKREATITAEIQLPSKSPVEEQRPASLSSQHSRQMESTRVSATLPRSYQKTDAARLTSVVTPRPFGSQSRGISSLPRSYTMDDSWKYNGDVEGIKRTQSSSVSISVQRPDTSQFASRSSSEREAAAPRESVMRLLSPTPTFSSPSQGQAATSKDTLSSTSSPDLTSELGEGRSSPQTEVSRSQDQFSDMRISINQTPGNSLDFGFTVKWDFSRIFVASVEPGSPAEFSQLQVDDEIIAINNTKFSYKDTKEWEETMANAQETGNLVMDIRRYGKSDWGKDQPSLPFTRHKTLNLTSMATKIIGSPETKWIDATSGIYSSDKSSNLSITAEFSESLQNSNTESKEINGIRDESNTFESKASEPISLKNLKRRSQFFEQGSSDSVVPDLPVPTISAPSRWTWDQEGERKRQERWQKEQDRLLQEKYQREQEKLREEWQRAKQEAERENSKYLNEELMVLNSNSISLTTREPAVATRGEESKAPDSEGTPAEEETRQQQQQEKDQEQKRRQAEAEAEAEADEQKRQAERERETSIQIYQYRRPVDSYDIPKREEESSGLLPSDRNKSRSTTELDDYPTNKNGSNRYLDRTGSSSSSQKSSKKEQVPSGAELERQQILQEMRKRTSLYDDNSWIRQRSSSVNKEPICLPGIMRRGESLDNLDSPRASSWRQSPWLNQPSGVYATSSVQDFSRPPPQLLSTSNRAYMRNPSSGVPPPSAGSGKTTTPSPILRSHSPAVPQPGCQPRNRSVSGKRVCSYCHNILGKGAAMIIESLGLCYHLHCFKCVACDRDLGGSSSGAEVRIRNNQLYCNDCYLRLKCKRANQGENFLSFTETTGSHAFP</sequence>